<dbReference type="InterPro" id="IPR003675">
    <property type="entry name" value="Rce1/LyrA-like_dom"/>
</dbReference>
<feature type="transmembrane region" description="Helical" evidence="1">
    <location>
        <begin position="258"/>
        <end position="275"/>
    </location>
</feature>
<dbReference type="RefSeq" id="WP_344806620.1">
    <property type="nucleotide sequence ID" value="NZ_BAABAB010000022.1"/>
</dbReference>
<name>A0ABP7ABH6_9ACTN</name>
<dbReference type="EMBL" id="BAABAB010000022">
    <property type="protein sequence ID" value="GAA3628605.1"/>
    <property type="molecule type" value="Genomic_DNA"/>
</dbReference>
<proteinExistence type="predicted"/>
<keyword evidence="1" id="KW-1133">Transmembrane helix</keyword>
<feature type="transmembrane region" description="Helical" evidence="1">
    <location>
        <begin position="64"/>
        <end position="82"/>
    </location>
</feature>
<feature type="transmembrane region" description="Helical" evidence="1">
    <location>
        <begin position="171"/>
        <end position="191"/>
    </location>
</feature>
<gene>
    <name evidence="3" type="ORF">GCM10022236_33690</name>
</gene>
<organism evidence="3 4">
    <name type="scientific">Microlunatus ginsengisoli</name>
    <dbReference type="NCBI Taxonomy" id="363863"/>
    <lineage>
        <taxon>Bacteria</taxon>
        <taxon>Bacillati</taxon>
        <taxon>Actinomycetota</taxon>
        <taxon>Actinomycetes</taxon>
        <taxon>Propionibacteriales</taxon>
        <taxon>Propionibacteriaceae</taxon>
        <taxon>Microlunatus</taxon>
    </lineage>
</organism>
<evidence type="ECO:0000313" key="4">
    <source>
        <dbReference type="Proteomes" id="UP001501490"/>
    </source>
</evidence>
<feature type="transmembrane region" description="Helical" evidence="1">
    <location>
        <begin position="234"/>
        <end position="252"/>
    </location>
</feature>
<comment type="caution">
    <text evidence="3">The sequence shown here is derived from an EMBL/GenBank/DDBJ whole genome shotgun (WGS) entry which is preliminary data.</text>
</comment>
<keyword evidence="1" id="KW-0812">Transmembrane</keyword>
<evidence type="ECO:0000259" key="2">
    <source>
        <dbReference type="Pfam" id="PF02517"/>
    </source>
</evidence>
<feature type="domain" description="CAAX prenyl protease 2/Lysostaphin resistance protein A-like" evidence="2">
    <location>
        <begin position="138"/>
        <end position="245"/>
    </location>
</feature>
<feature type="transmembrane region" description="Helical" evidence="1">
    <location>
        <begin position="130"/>
        <end position="151"/>
    </location>
</feature>
<feature type="transmembrane region" description="Helical" evidence="1">
    <location>
        <begin position="33"/>
        <end position="52"/>
    </location>
</feature>
<protein>
    <recommendedName>
        <fullName evidence="2">CAAX prenyl protease 2/Lysostaphin resistance protein A-like domain-containing protein</fullName>
    </recommendedName>
</protein>
<evidence type="ECO:0000256" key="1">
    <source>
        <dbReference type="SAM" id="Phobius"/>
    </source>
</evidence>
<sequence length="301" mass="31620">MTTPPPVPAAVEPSRPIAPGPSRWFRRAAASRPILLLAGAATAFVWITQFGSALAGLDLMPAKLAELAVLLGLAVAITAVTDRRPGVRRLFAGLLRWRLGWRYLLLVAAMPLLTVAVALVTGTLHGPAGGWLGVGTTYLFFLLLGAVTANLWEETVWGGFVQGRLMARHGLLVGSLLTAVPVFVIHLPLAFEANGWDGTSPRDALITWAALLIAAPFQRYLIGTLLIDTRGSTLAAGLMHASINAAGAMIIVPGGWQVVPALILLTLAVLGYRSLRGRSATAGYAPEIAPPSEPAVRTGRG</sequence>
<feature type="transmembrane region" description="Helical" evidence="1">
    <location>
        <begin position="203"/>
        <end position="222"/>
    </location>
</feature>
<dbReference type="Pfam" id="PF02517">
    <property type="entry name" value="Rce1-like"/>
    <property type="match status" value="1"/>
</dbReference>
<keyword evidence="4" id="KW-1185">Reference proteome</keyword>
<dbReference type="Proteomes" id="UP001501490">
    <property type="component" value="Unassembled WGS sequence"/>
</dbReference>
<feature type="transmembrane region" description="Helical" evidence="1">
    <location>
        <begin position="103"/>
        <end position="124"/>
    </location>
</feature>
<reference evidence="4" key="1">
    <citation type="journal article" date="2019" name="Int. J. Syst. Evol. Microbiol.">
        <title>The Global Catalogue of Microorganisms (GCM) 10K type strain sequencing project: providing services to taxonomists for standard genome sequencing and annotation.</title>
        <authorList>
            <consortium name="The Broad Institute Genomics Platform"/>
            <consortium name="The Broad Institute Genome Sequencing Center for Infectious Disease"/>
            <person name="Wu L."/>
            <person name="Ma J."/>
        </authorList>
    </citation>
    <scope>NUCLEOTIDE SEQUENCE [LARGE SCALE GENOMIC DNA]</scope>
    <source>
        <strain evidence="4">JCM 16929</strain>
    </source>
</reference>
<evidence type="ECO:0000313" key="3">
    <source>
        <dbReference type="EMBL" id="GAA3628605.1"/>
    </source>
</evidence>
<keyword evidence="1" id="KW-0472">Membrane</keyword>
<accession>A0ABP7ABH6</accession>